<evidence type="ECO:0000313" key="2">
    <source>
        <dbReference type="EMBL" id="KHF26401.1"/>
    </source>
</evidence>
<keyword evidence="3" id="KW-1185">Reference proteome</keyword>
<reference evidence="2 3" key="1">
    <citation type="journal article" date="2014" name="BMC Genomics">
        <title>The genome of the intracellular bacterium of the coastal bivalve, Solemya velum: a blueprint for thriving in and out of symbiosis.</title>
        <authorList>
            <person name="Dmytrenko O."/>
            <person name="Russell S.L."/>
            <person name="Loo W.T."/>
            <person name="Fontanez K.M."/>
            <person name="Liao L."/>
            <person name="Roeselers G."/>
            <person name="Sharma R."/>
            <person name="Stewart F.J."/>
            <person name="Newton I.L."/>
            <person name="Woyke T."/>
            <person name="Wu D."/>
            <person name="Lang J.M."/>
            <person name="Eisen J.A."/>
            <person name="Cavanaugh C.M."/>
        </authorList>
    </citation>
    <scope>NUCLEOTIDE SEQUENCE [LARGE SCALE GENOMIC DNA]</scope>
    <source>
        <strain evidence="2 3">WH</strain>
    </source>
</reference>
<organism evidence="2 3">
    <name type="scientific">Solemya velum gill symbiont</name>
    <dbReference type="NCBI Taxonomy" id="2340"/>
    <lineage>
        <taxon>Bacteria</taxon>
        <taxon>Pseudomonadati</taxon>
        <taxon>Pseudomonadota</taxon>
        <taxon>Gammaproteobacteria</taxon>
        <taxon>sulfur-oxidizing symbionts</taxon>
    </lineage>
</organism>
<dbReference type="eggNOG" id="COG0577">
    <property type="taxonomic scope" value="Bacteria"/>
</dbReference>
<dbReference type="PATRIC" id="fig|2340.3.peg.911"/>
<keyword evidence="1" id="KW-0812">Transmembrane</keyword>
<comment type="caution">
    <text evidence="2">The sequence shown here is derived from an EMBL/GenBank/DDBJ whole genome shotgun (WGS) entry which is preliminary data.</text>
</comment>
<keyword evidence="1" id="KW-0472">Membrane</keyword>
<dbReference type="STRING" id="2340.JV46_22520"/>
<name>A0A0B0HG25_SOVGS</name>
<accession>A0A0B0HG25</accession>
<feature type="transmembrane region" description="Helical" evidence="1">
    <location>
        <begin position="75"/>
        <end position="108"/>
    </location>
</feature>
<dbReference type="Proteomes" id="UP000030856">
    <property type="component" value="Unassembled WGS sequence"/>
</dbReference>
<evidence type="ECO:0000313" key="3">
    <source>
        <dbReference type="Proteomes" id="UP000030856"/>
    </source>
</evidence>
<dbReference type="EMBL" id="JRAA01000001">
    <property type="protein sequence ID" value="KHF26401.1"/>
    <property type="molecule type" value="Genomic_DNA"/>
</dbReference>
<evidence type="ECO:0000256" key="1">
    <source>
        <dbReference type="SAM" id="Phobius"/>
    </source>
</evidence>
<protein>
    <submittedName>
        <fullName evidence="2">Uncharacterized protein</fullName>
    </submittedName>
</protein>
<dbReference type="AlphaFoldDB" id="A0A0B0HG25"/>
<proteinExistence type="predicted"/>
<gene>
    <name evidence="2" type="ORF">JV46_22520</name>
</gene>
<feature type="transmembrane region" description="Helical" evidence="1">
    <location>
        <begin position="120"/>
        <end position="146"/>
    </location>
</feature>
<keyword evidence="1" id="KW-1133">Transmembrane helix</keyword>
<sequence>MWMARKPLASAYDMSGAFNNVSLTLTQGANEQDVIDRLDDILKDYGGIGAYARKDQLSNRFLSEELKQQKTIATIFPIIFFGVAAFLLTLVAIPLGLLLGYGLCAFMAFQFDTDLYRIPLVLGINVYAFAALVVIASSIISAIMIWRNLAHLDMVAVLKTKE</sequence>